<dbReference type="InterPro" id="IPR014043">
    <property type="entry name" value="Acyl_transferase_dom"/>
</dbReference>
<keyword evidence="2" id="KW-0596">Phosphopantetheine</keyword>
<evidence type="ECO:0000256" key="5">
    <source>
        <dbReference type="ARBA" id="ARBA00023268"/>
    </source>
</evidence>
<reference evidence="9 10" key="1">
    <citation type="submission" date="2017-10" db="EMBL/GenBank/DDBJ databases">
        <title>Comparative genomics in systemic dimorphic fungi from Ajellomycetaceae.</title>
        <authorList>
            <person name="Munoz J.F."/>
            <person name="Mcewen J.G."/>
            <person name="Clay O.K."/>
            <person name="Cuomo C.A."/>
        </authorList>
    </citation>
    <scope>NUCLEOTIDE SEQUENCE [LARGE SCALE GENOMIC DNA]</scope>
    <source>
        <strain evidence="9 10">UAMH5409</strain>
    </source>
</reference>
<name>A0A2B7Y3K5_9EURO</name>
<dbReference type="Pfam" id="PF16197">
    <property type="entry name" value="KAsynt_C_assoc"/>
    <property type="match status" value="1"/>
</dbReference>
<gene>
    <name evidence="9" type="ORF">AJ79_02384</name>
</gene>
<dbReference type="AlphaFoldDB" id="A0A2B7Y3K5"/>
<dbReference type="PANTHER" id="PTHR43775:SF49">
    <property type="entry name" value="SYNTHASE, PUTATIVE (JCVI)-RELATED"/>
    <property type="match status" value="1"/>
</dbReference>
<dbReference type="OrthoDB" id="329835at2759"/>
<dbReference type="Proteomes" id="UP000223968">
    <property type="component" value="Unassembled WGS sequence"/>
</dbReference>
<evidence type="ECO:0000256" key="2">
    <source>
        <dbReference type="ARBA" id="ARBA00022450"/>
    </source>
</evidence>
<dbReference type="InterPro" id="IPR018201">
    <property type="entry name" value="Ketoacyl_synth_AS"/>
</dbReference>
<evidence type="ECO:0000313" key="9">
    <source>
        <dbReference type="EMBL" id="PGH15408.1"/>
    </source>
</evidence>
<dbReference type="SUPFAM" id="SSF55048">
    <property type="entry name" value="Probable ACP-binding domain of malonyl-CoA ACP transacylase"/>
    <property type="match status" value="1"/>
</dbReference>
<dbReference type="Gene3D" id="3.40.366.10">
    <property type="entry name" value="Malonyl-Coenzyme A Acyl Carrier Protein, domain 2"/>
    <property type="match status" value="1"/>
</dbReference>
<dbReference type="SMART" id="SM00827">
    <property type="entry name" value="PKS_AT"/>
    <property type="match status" value="1"/>
</dbReference>
<dbReference type="GO" id="GO:0004312">
    <property type="term" value="F:fatty acid synthase activity"/>
    <property type="evidence" value="ECO:0007669"/>
    <property type="project" value="TreeGrafter"/>
</dbReference>
<evidence type="ECO:0000256" key="4">
    <source>
        <dbReference type="ARBA" id="ARBA00022679"/>
    </source>
</evidence>
<dbReference type="CDD" id="cd00833">
    <property type="entry name" value="PKS"/>
    <property type="match status" value="1"/>
</dbReference>
<dbReference type="InterPro" id="IPR016035">
    <property type="entry name" value="Acyl_Trfase/lysoPLipase"/>
</dbReference>
<dbReference type="EMBL" id="PDNB01000025">
    <property type="protein sequence ID" value="PGH15408.1"/>
    <property type="molecule type" value="Genomic_DNA"/>
</dbReference>
<keyword evidence="10" id="KW-1185">Reference proteome</keyword>
<dbReference type="GO" id="GO:0004315">
    <property type="term" value="F:3-oxoacyl-[acyl-carrier-protein] synthase activity"/>
    <property type="evidence" value="ECO:0007669"/>
    <property type="project" value="InterPro"/>
</dbReference>
<dbReference type="Pfam" id="PF00698">
    <property type="entry name" value="Acyl_transf_1"/>
    <property type="match status" value="1"/>
</dbReference>
<dbReference type="SUPFAM" id="SSF53901">
    <property type="entry name" value="Thiolase-like"/>
    <property type="match status" value="1"/>
</dbReference>
<dbReference type="InterPro" id="IPR032821">
    <property type="entry name" value="PKS_assoc"/>
</dbReference>
<sequence length="829" mass="90567">MDVHTTGHEDVFDAKDYALPPIAIVGLSMRLPGGVNCADGLWDLLVNKNDGLCSIPESRYTRHSSTGPRSFNPQRGYFLQEDPGYFDAKFFSISRSEAAKLDSQQRLLFEVVWECLENGGQTSRRGKDIGCFVGVFTEDWLELSLKDVQSIDRYHVHSTRDFVLSNRLSYEFDFKGPSITFKTACSSSLVGLHEACQSLYSGDCSAAVVAGVNLILSPTKTSSMVENILAKDGICKTFDANADGYGRGEAVNAIFIKKLDNALKDGDPIRAVIRSTAVNSSGRGQALACPDLSSQRKLIDAAYKKARIQDLSKTAFVECHGTGTKRGDITEITAIASVFEEGVFVGAVKPNVGHSEGAAGLTSVIKAVLALERKIIPPNTHFHDPNSKIPFEAAKLTVPVQPTSWPEGCSERVSVNCFGVGGMNAHVILDSAASVCGSKTVWNIPVNHIGEKLLVVSASTAMSLQRRIKSLEKYIESRPTKLQDLAYTLGVKREHLTHRGFIVADKQSMITLDNFRTAQSSPFPGLTFCFTGQGSQYPEMGKGLMEFERFRNDIREMDKILRSLKDPPAWSIEDELFKPAGVSQVEKAEFAQLLCTAIQIAMVNLLSSWGINPDSVAGHSSGEIAAAYASGAVPLRTALCLSYYRGHILSQVSKRGSMAAVGLGISDVTPYLESGVVVACKNSPQSVTLSGDIDALERTLSKLQLDHPGVFYRHLRVKVAFHSDHMKEIGALYERLIEPQITYNESMIPMLSTVHGKVISAPNLLSAEYWRQNLELPVLFHGAVNALLENNDHNRVFLEIGPHSTLSGPLKQISRVVSAITDWNMSLLF</sequence>
<dbReference type="InterPro" id="IPR016039">
    <property type="entry name" value="Thiolase-like"/>
</dbReference>
<keyword evidence="5" id="KW-0511">Multifunctional enzyme</keyword>
<dbReference type="Gene3D" id="3.40.47.10">
    <property type="match status" value="1"/>
</dbReference>
<dbReference type="InterPro" id="IPR016036">
    <property type="entry name" value="Malonyl_transacylase_ACP-bd"/>
</dbReference>
<protein>
    <recommendedName>
        <fullName evidence="1">Non-reducing polyketide synthase nscA</fullName>
    </recommendedName>
    <alternativeName>
        <fullName evidence="6">Conidial yellow pigment biosynthesis polyketide synthase nscA</fullName>
    </alternativeName>
    <alternativeName>
        <fullName evidence="7">Neosartoricin B biosynthesis protein A</fullName>
    </alternativeName>
</protein>
<dbReference type="InterPro" id="IPR014030">
    <property type="entry name" value="Ketoacyl_synth_N"/>
</dbReference>
<evidence type="ECO:0000259" key="8">
    <source>
        <dbReference type="PROSITE" id="PS52004"/>
    </source>
</evidence>
<dbReference type="PROSITE" id="PS00606">
    <property type="entry name" value="KS3_1"/>
    <property type="match status" value="1"/>
</dbReference>
<dbReference type="PROSITE" id="PS52004">
    <property type="entry name" value="KS3_2"/>
    <property type="match status" value="1"/>
</dbReference>
<evidence type="ECO:0000256" key="7">
    <source>
        <dbReference type="ARBA" id="ARBA00033379"/>
    </source>
</evidence>
<evidence type="ECO:0000256" key="6">
    <source>
        <dbReference type="ARBA" id="ARBA00031359"/>
    </source>
</evidence>
<keyword evidence="3" id="KW-0597">Phosphoprotein</keyword>
<dbReference type="GO" id="GO:0006633">
    <property type="term" value="P:fatty acid biosynthetic process"/>
    <property type="evidence" value="ECO:0007669"/>
    <property type="project" value="InterPro"/>
</dbReference>
<dbReference type="InterPro" id="IPR001227">
    <property type="entry name" value="Ac_transferase_dom_sf"/>
</dbReference>
<dbReference type="InterPro" id="IPR050091">
    <property type="entry name" value="PKS_NRPS_Biosynth_Enz"/>
</dbReference>
<dbReference type="STRING" id="1447875.A0A2B7Y3K5"/>
<dbReference type="InterPro" id="IPR014031">
    <property type="entry name" value="Ketoacyl_synth_C"/>
</dbReference>
<organism evidence="9 10">
    <name type="scientific">Helicocarpus griseus UAMH5409</name>
    <dbReference type="NCBI Taxonomy" id="1447875"/>
    <lineage>
        <taxon>Eukaryota</taxon>
        <taxon>Fungi</taxon>
        <taxon>Dikarya</taxon>
        <taxon>Ascomycota</taxon>
        <taxon>Pezizomycotina</taxon>
        <taxon>Eurotiomycetes</taxon>
        <taxon>Eurotiomycetidae</taxon>
        <taxon>Onygenales</taxon>
        <taxon>Ajellomycetaceae</taxon>
        <taxon>Helicocarpus</taxon>
    </lineage>
</organism>
<evidence type="ECO:0000256" key="1">
    <source>
        <dbReference type="ARBA" id="ARBA00018393"/>
    </source>
</evidence>
<dbReference type="SUPFAM" id="SSF52151">
    <property type="entry name" value="FabD/lysophospholipase-like"/>
    <property type="match status" value="1"/>
</dbReference>
<dbReference type="Pfam" id="PF00109">
    <property type="entry name" value="ketoacyl-synt"/>
    <property type="match status" value="1"/>
</dbReference>
<dbReference type="PANTHER" id="PTHR43775">
    <property type="entry name" value="FATTY ACID SYNTHASE"/>
    <property type="match status" value="1"/>
</dbReference>
<comment type="caution">
    <text evidence="9">The sequence shown here is derived from an EMBL/GenBank/DDBJ whole genome shotgun (WGS) entry which is preliminary data.</text>
</comment>
<evidence type="ECO:0000256" key="3">
    <source>
        <dbReference type="ARBA" id="ARBA00022553"/>
    </source>
</evidence>
<keyword evidence="4" id="KW-0808">Transferase</keyword>
<dbReference type="Pfam" id="PF02801">
    <property type="entry name" value="Ketoacyl-synt_C"/>
    <property type="match status" value="1"/>
</dbReference>
<dbReference type="SMART" id="SM00825">
    <property type="entry name" value="PKS_KS"/>
    <property type="match status" value="1"/>
</dbReference>
<accession>A0A2B7Y3K5</accession>
<evidence type="ECO:0000313" key="10">
    <source>
        <dbReference type="Proteomes" id="UP000223968"/>
    </source>
</evidence>
<dbReference type="Gene3D" id="3.30.70.3290">
    <property type="match status" value="1"/>
</dbReference>
<dbReference type="InterPro" id="IPR020841">
    <property type="entry name" value="PKS_Beta-ketoAc_synthase_dom"/>
</dbReference>
<feature type="domain" description="Ketosynthase family 3 (KS3)" evidence="8">
    <location>
        <begin position="19"/>
        <end position="431"/>
    </location>
</feature>
<dbReference type="GO" id="GO:0044550">
    <property type="term" value="P:secondary metabolite biosynthetic process"/>
    <property type="evidence" value="ECO:0007669"/>
    <property type="project" value="TreeGrafter"/>
</dbReference>
<proteinExistence type="predicted"/>